<dbReference type="EMBL" id="BGZK01001649">
    <property type="protein sequence ID" value="GBP83920.1"/>
    <property type="molecule type" value="Genomic_DNA"/>
</dbReference>
<comment type="caution">
    <text evidence="1">The sequence shown here is derived from an EMBL/GenBank/DDBJ whole genome shotgun (WGS) entry which is preliminary data.</text>
</comment>
<accession>A0A4C1Z8A4</accession>
<gene>
    <name evidence="1" type="ORF">EVAR_89642_1</name>
</gene>
<reference evidence="1 2" key="1">
    <citation type="journal article" date="2019" name="Commun. Biol.">
        <title>The bagworm genome reveals a unique fibroin gene that provides high tensile strength.</title>
        <authorList>
            <person name="Kono N."/>
            <person name="Nakamura H."/>
            <person name="Ohtoshi R."/>
            <person name="Tomita M."/>
            <person name="Numata K."/>
            <person name="Arakawa K."/>
        </authorList>
    </citation>
    <scope>NUCLEOTIDE SEQUENCE [LARGE SCALE GENOMIC DNA]</scope>
</reference>
<dbReference type="OrthoDB" id="427030at2759"/>
<name>A0A4C1Z8A4_EUMVA</name>
<proteinExistence type="predicted"/>
<evidence type="ECO:0000313" key="2">
    <source>
        <dbReference type="Proteomes" id="UP000299102"/>
    </source>
</evidence>
<dbReference type="AlphaFoldDB" id="A0A4C1Z8A4"/>
<dbReference type="Proteomes" id="UP000299102">
    <property type="component" value="Unassembled WGS sequence"/>
</dbReference>
<sequence>MAERKQSIFSVSGKATLNMISDANDPGLLTLADNIVTTDIKSEVSLLQEHTQEQEDKEVHVITDQDGQLVSTTDGSVIRLVQIQLADGNNGWAMINTP</sequence>
<protein>
    <submittedName>
        <fullName evidence="1">Uncharacterized protein</fullName>
    </submittedName>
</protein>
<keyword evidence="2" id="KW-1185">Reference proteome</keyword>
<organism evidence="1 2">
    <name type="scientific">Eumeta variegata</name>
    <name type="common">Bagworm moth</name>
    <name type="synonym">Eumeta japonica</name>
    <dbReference type="NCBI Taxonomy" id="151549"/>
    <lineage>
        <taxon>Eukaryota</taxon>
        <taxon>Metazoa</taxon>
        <taxon>Ecdysozoa</taxon>
        <taxon>Arthropoda</taxon>
        <taxon>Hexapoda</taxon>
        <taxon>Insecta</taxon>
        <taxon>Pterygota</taxon>
        <taxon>Neoptera</taxon>
        <taxon>Endopterygota</taxon>
        <taxon>Lepidoptera</taxon>
        <taxon>Glossata</taxon>
        <taxon>Ditrysia</taxon>
        <taxon>Tineoidea</taxon>
        <taxon>Psychidae</taxon>
        <taxon>Oiketicinae</taxon>
        <taxon>Eumeta</taxon>
    </lineage>
</organism>
<evidence type="ECO:0000313" key="1">
    <source>
        <dbReference type="EMBL" id="GBP83920.1"/>
    </source>
</evidence>